<keyword evidence="3" id="KW-0560">Oxidoreductase</keyword>
<protein>
    <submittedName>
        <fullName evidence="7">Rieske [2Fe-2S] domain protein</fullName>
    </submittedName>
</protein>
<evidence type="ECO:0000256" key="3">
    <source>
        <dbReference type="ARBA" id="ARBA00023002"/>
    </source>
</evidence>
<sequence>MYPFQDDLYAARNQWYIAAFSRDVGRDQLLERWILDEPVVFYRTLAGDAVALEGRCAHRHFPLSKSNLQGDNIQCAYHGFTYDSTGACVHIPAQEKIPAACRIKAYPLVERWNWLWIWMGDPTLADESMIPDHKEIGLTDPAYISNVVVYNEVACRHQLLHDNLLDLTHISVLHSATIGNGSDSVASTPETHEEGDNWAASKRVIKNYPCPEVFTSFLGYSGNIDRTITLKFLMPGLHYGMDEFRKPSVADQPGELLGRLAIYHGVTPARKHTTHYHFAIARDFAKNDATTDVFNHAMSAVIEEDKVGLTALEEMIAGLGDRRPREVLAMSDSHQTRARRIFEKLIKNDQAVVRAVPIVPVAN</sequence>
<evidence type="ECO:0000313" key="8">
    <source>
        <dbReference type="Proteomes" id="UP000029413"/>
    </source>
</evidence>
<feature type="domain" description="Rieske" evidence="6">
    <location>
        <begin position="15"/>
        <end position="117"/>
    </location>
</feature>
<dbReference type="SUPFAM" id="SSF50022">
    <property type="entry name" value="ISP domain"/>
    <property type="match status" value="1"/>
</dbReference>
<dbReference type="Pfam" id="PF00355">
    <property type="entry name" value="Rieske"/>
    <property type="match status" value="1"/>
</dbReference>
<dbReference type="InterPro" id="IPR050584">
    <property type="entry name" value="Cholesterol_7-desaturase"/>
</dbReference>
<dbReference type="KEGG" id="bcen:DM39_4147"/>
<gene>
    <name evidence="7" type="ORF">DM39_4147</name>
</gene>
<name>A0AAN0RXS4_9BURK</name>
<keyword evidence="1" id="KW-0001">2Fe-2S</keyword>
<dbReference type="Pfam" id="PF19112">
    <property type="entry name" value="VanA_C"/>
    <property type="match status" value="1"/>
</dbReference>
<evidence type="ECO:0000259" key="6">
    <source>
        <dbReference type="PROSITE" id="PS51296"/>
    </source>
</evidence>
<evidence type="ECO:0000256" key="5">
    <source>
        <dbReference type="ARBA" id="ARBA00023014"/>
    </source>
</evidence>
<accession>A0AAN0RXS4</accession>
<keyword evidence="5" id="KW-0411">Iron-sulfur</keyword>
<dbReference type="InterPro" id="IPR036922">
    <property type="entry name" value="Rieske_2Fe-2S_sf"/>
</dbReference>
<keyword evidence="2" id="KW-0479">Metal-binding</keyword>
<dbReference type="Gene3D" id="3.90.380.10">
    <property type="entry name" value="Naphthalene 1,2-dioxygenase Alpha Subunit, Chain A, domain 1"/>
    <property type="match status" value="1"/>
</dbReference>
<dbReference type="Gene3D" id="2.102.10.10">
    <property type="entry name" value="Rieske [2Fe-2S] iron-sulphur domain"/>
    <property type="match status" value="1"/>
</dbReference>
<reference evidence="7 8" key="1">
    <citation type="submission" date="2014-05" db="EMBL/GenBank/DDBJ databases">
        <authorList>
            <person name="Bishop-Lilly K.A."/>
            <person name="Broomall S.M."/>
            <person name="Chain P.S."/>
            <person name="Chertkov O."/>
            <person name="Coyne S.R."/>
            <person name="Daligault H.E."/>
            <person name="Davenport K.W."/>
            <person name="Erkkila T."/>
            <person name="Frey K.G."/>
            <person name="Gibbons H.S."/>
            <person name="Gu W."/>
            <person name="Jaissle J."/>
            <person name="Johnson S.L."/>
            <person name="Koroleva G.I."/>
            <person name="Ladner J.T."/>
            <person name="Lo C.-C."/>
            <person name="Minogue T.D."/>
            <person name="Munk C."/>
            <person name="Palacios G.F."/>
            <person name="Redden C.L."/>
            <person name="Rosenzweig C.N."/>
            <person name="Scholz M.B."/>
            <person name="Teshima H."/>
            <person name="Xu Y."/>
        </authorList>
    </citation>
    <scope>NUCLEOTIDE SEQUENCE [LARGE SCALE GENOMIC DNA]</scope>
    <source>
        <strain evidence="7 8">DDS 22E-1</strain>
    </source>
</reference>
<dbReference type="SUPFAM" id="SSF55961">
    <property type="entry name" value="Bet v1-like"/>
    <property type="match status" value="1"/>
</dbReference>
<dbReference type="PANTHER" id="PTHR21266:SF60">
    <property type="entry name" value="3-KETOSTEROID-9-ALPHA-MONOOXYGENASE, OXYGENASE COMPONENT"/>
    <property type="match status" value="1"/>
</dbReference>
<organism evidence="7 8">
    <name type="scientific">Burkholderia cenocepacia</name>
    <dbReference type="NCBI Taxonomy" id="95486"/>
    <lineage>
        <taxon>Bacteria</taxon>
        <taxon>Pseudomonadati</taxon>
        <taxon>Pseudomonadota</taxon>
        <taxon>Betaproteobacteria</taxon>
        <taxon>Burkholderiales</taxon>
        <taxon>Burkholderiaceae</taxon>
        <taxon>Burkholderia</taxon>
        <taxon>Burkholderia cepacia complex</taxon>
    </lineage>
</organism>
<dbReference type="GO" id="GO:0046872">
    <property type="term" value="F:metal ion binding"/>
    <property type="evidence" value="ECO:0007669"/>
    <property type="project" value="UniProtKB-KW"/>
</dbReference>
<dbReference type="GO" id="GO:0016491">
    <property type="term" value="F:oxidoreductase activity"/>
    <property type="evidence" value="ECO:0007669"/>
    <property type="project" value="UniProtKB-KW"/>
</dbReference>
<dbReference type="InterPro" id="IPR044043">
    <property type="entry name" value="VanA_C_cat"/>
</dbReference>
<dbReference type="EMBL" id="CP007784">
    <property type="protein sequence ID" value="AIO35666.1"/>
    <property type="molecule type" value="Genomic_DNA"/>
</dbReference>
<dbReference type="GO" id="GO:0051537">
    <property type="term" value="F:2 iron, 2 sulfur cluster binding"/>
    <property type="evidence" value="ECO:0007669"/>
    <property type="project" value="UniProtKB-KW"/>
</dbReference>
<evidence type="ECO:0000256" key="4">
    <source>
        <dbReference type="ARBA" id="ARBA00023004"/>
    </source>
</evidence>
<keyword evidence="8" id="KW-1185">Reference proteome</keyword>
<dbReference type="PROSITE" id="PS51296">
    <property type="entry name" value="RIESKE"/>
    <property type="match status" value="1"/>
</dbReference>
<evidence type="ECO:0000313" key="7">
    <source>
        <dbReference type="EMBL" id="AIO35666.1"/>
    </source>
</evidence>
<proteinExistence type="predicted"/>
<evidence type="ECO:0000256" key="2">
    <source>
        <dbReference type="ARBA" id="ARBA00022723"/>
    </source>
</evidence>
<dbReference type="PANTHER" id="PTHR21266">
    <property type="entry name" value="IRON-SULFUR DOMAIN CONTAINING PROTEIN"/>
    <property type="match status" value="1"/>
</dbReference>
<dbReference type="Proteomes" id="UP000029413">
    <property type="component" value="Chromosome 2"/>
</dbReference>
<dbReference type="AlphaFoldDB" id="A0AAN0RXS4"/>
<keyword evidence="4" id="KW-0408">Iron</keyword>
<dbReference type="InterPro" id="IPR017941">
    <property type="entry name" value="Rieske_2Fe-2S"/>
</dbReference>
<evidence type="ECO:0000256" key="1">
    <source>
        <dbReference type="ARBA" id="ARBA00022714"/>
    </source>
</evidence>